<evidence type="ECO:0008006" key="6">
    <source>
        <dbReference type="Google" id="ProtNLM"/>
    </source>
</evidence>
<evidence type="ECO:0000313" key="5">
    <source>
        <dbReference type="Proteomes" id="UP000468990"/>
    </source>
</evidence>
<gene>
    <name evidence="2" type="ORF">GJU42_20515</name>
    <name evidence="3" type="ORF">SAMN06265349_101664</name>
</gene>
<proteinExistence type="predicted"/>
<reference evidence="3 4" key="1">
    <citation type="submission" date="2017-05" db="EMBL/GenBank/DDBJ databases">
        <authorList>
            <person name="Varghese N."/>
            <person name="Submissions S."/>
        </authorList>
    </citation>
    <scope>NUCLEOTIDE SEQUENCE [LARGE SCALE GENOMIC DNA]</scope>
    <source>
        <strain evidence="3 4">DSM 19382</strain>
    </source>
</reference>
<feature type="region of interest" description="Disordered" evidence="1">
    <location>
        <begin position="42"/>
        <end position="61"/>
    </location>
</feature>
<dbReference type="EMBL" id="WKKG01000013">
    <property type="protein sequence ID" value="MRX70367.1"/>
    <property type="molecule type" value="Genomic_DNA"/>
</dbReference>
<dbReference type="EMBL" id="FXTA01000001">
    <property type="protein sequence ID" value="SMO41835.1"/>
    <property type="molecule type" value="Genomic_DNA"/>
</dbReference>
<evidence type="ECO:0000313" key="2">
    <source>
        <dbReference type="EMBL" id="MRX70367.1"/>
    </source>
</evidence>
<dbReference type="RefSeq" id="WP_142449333.1">
    <property type="nucleotide sequence ID" value="NZ_FXTA01000001.1"/>
</dbReference>
<evidence type="ECO:0000313" key="3">
    <source>
        <dbReference type="EMBL" id="SMO41835.1"/>
    </source>
</evidence>
<evidence type="ECO:0000256" key="1">
    <source>
        <dbReference type="SAM" id="MobiDB-lite"/>
    </source>
</evidence>
<accession>A0A521B455</accession>
<feature type="compositionally biased region" description="Low complexity" evidence="1">
    <location>
        <begin position="210"/>
        <end position="219"/>
    </location>
</feature>
<dbReference type="Proteomes" id="UP000317289">
    <property type="component" value="Unassembled WGS sequence"/>
</dbReference>
<dbReference type="Proteomes" id="UP000468990">
    <property type="component" value="Unassembled WGS sequence"/>
</dbReference>
<feature type="region of interest" description="Disordered" evidence="1">
    <location>
        <begin position="207"/>
        <end position="226"/>
    </location>
</feature>
<name>A0A521B455_9FLAO</name>
<dbReference type="PROSITE" id="PS51257">
    <property type="entry name" value="PROKAR_LIPOPROTEIN"/>
    <property type="match status" value="1"/>
</dbReference>
<protein>
    <recommendedName>
        <fullName evidence="6">Lipoprotein</fullName>
    </recommendedName>
</protein>
<sequence>MRKQVFFILSISLALTILSCNKKETISAKKNTSVIDSLPEHDCTGEEEYEESTSGEPDNVTYPETGNKIADFLPKPDVYEVQYKAEGDLNNDNLPDIAVVLKHKENYTLKRPMLILLQNADKSYRLDKISNIVMPPEYNENDFKMYTETISIEKEELRIYLFGGPHNAISSTFKYIEKDLVLNALTAYSGGAGSIVEMSYDFEKSESTTKETNTMEENMPSTSETFPVKKELHIFEDTALTEFYNGDSDES</sequence>
<keyword evidence="5" id="KW-1185">Reference proteome</keyword>
<evidence type="ECO:0000313" key="4">
    <source>
        <dbReference type="Proteomes" id="UP000317289"/>
    </source>
</evidence>
<dbReference type="OrthoDB" id="1242812at2"/>
<dbReference type="AlphaFoldDB" id="A0A521B455"/>
<reference evidence="2 5" key="2">
    <citation type="submission" date="2019-11" db="EMBL/GenBank/DDBJ databases">
        <title>Flavobacterium resistens genome.</title>
        <authorList>
            <person name="Wilson V.M."/>
            <person name="Newman J.D."/>
        </authorList>
    </citation>
    <scope>NUCLEOTIDE SEQUENCE [LARGE SCALE GENOMIC DNA]</scope>
    <source>
        <strain evidence="2 5">DSM 19382</strain>
    </source>
</reference>
<organism evidence="3 4">
    <name type="scientific">Flavobacterium resistens</name>
    <dbReference type="NCBI Taxonomy" id="443612"/>
    <lineage>
        <taxon>Bacteria</taxon>
        <taxon>Pseudomonadati</taxon>
        <taxon>Bacteroidota</taxon>
        <taxon>Flavobacteriia</taxon>
        <taxon>Flavobacteriales</taxon>
        <taxon>Flavobacteriaceae</taxon>
        <taxon>Flavobacterium</taxon>
    </lineage>
</organism>